<comment type="caution">
    <text evidence="2">The sequence shown here is derived from an EMBL/GenBank/DDBJ whole genome shotgun (WGS) entry which is preliminary data.</text>
</comment>
<reference evidence="3" key="1">
    <citation type="journal article" date="2019" name="Int. J. Syst. Evol. Microbiol.">
        <title>The Global Catalogue of Microorganisms (GCM) 10K type strain sequencing project: providing services to taxonomists for standard genome sequencing and annotation.</title>
        <authorList>
            <consortium name="The Broad Institute Genomics Platform"/>
            <consortium name="The Broad Institute Genome Sequencing Center for Infectious Disease"/>
            <person name="Wu L."/>
            <person name="Ma J."/>
        </authorList>
    </citation>
    <scope>NUCLEOTIDE SEQUENCE [LARGE SCALE GENOMIC DNA]</scope>
    <source>
        <strain evidence="3">JCM 16374</strain>
    </source>
</reference>
<dbReference type="EMBL" id="BAAARK010000014">
    <property type="protein sequence ID" value="GAA2669574.1"/>
    <property type="molecule type" value="Genomic_DNA"/>
</dbReference>
<proteinExistence type="predicted"/>
<evidence type="ECO:0000313" key="2">
    <source>
        <dbReference type="EMBL" id="GAA2669574.1"/>
    </source>
</evidence>
<name>A0ABP6EKG4_9ACTN</name>
<evidence type="ECO:0000313" key="3">
    <source>
        <dbReference type="Proteomes" id="UP001500994"/>
    </source>
</evidence>
<evidence type="ECO:0000256" key="1">
    <source>
        <dbReference type="SAM" id="MobiDB-lite"/>
    </source>
</evidence>
<sequence>MVVAHPVEPPLPGGGLDGRLVLVGELGGARHAQRLTEALAGGVLVDEGTGQGCSWGCAAGGDDRSDYGERHSDDKK</sequence>
<feature type="compositionally biased region" description="Basic and acidic residues" evidence="1">
    <location>
        <begin position="61"/>
        <end position="76"/>
    </location>
</feature>
<gene>
    <name evidence="2" type="ORF">GCM10009864_44370</name>
</gene>
<accession>A0ABP6EKG4</accession>
<dbReference type="Proteomes" id="UP001500994">
    <property type="component" value="Unassembled WGS sequence"/>
</dbReference>
<protein>
    <submittedName>
        <fullName evidence="2">Uncharacterized protein</fullName>
    </submittedName>
</protein>
<feature type="region of interest" description="Disordered" evidence="1">
    <location>
        <begin position="56"/>
        <end position="76"/>
    </location>
</feature>
<organism evidence="2 3">
    <name type="scientific">Streptomyces lunalinharesii</name>
    <dbReference type="NCBI Taxonomy" id="333384"/>
    <lineage>
        <taxon>Bacteria</taxon>
        <taxon>Bacillati</taxon>
        <taxon>Actinomycetota</taxon>
        <taxon>Actinomycetes</taxon>
        <taxon>Kitasatosporales</taxon>
        <taxon>Streptomycetaceae</taxon>
        <taxon>Streptomyces</taxon>
    </lineage>
</organism>
<keyword evidence="3" id="KW-1185">Reference proteome</keyword>